<gene>
    <name evidence="2" type="ORF">GND95_09845</name>
</gene>
<reference evidence="2 3" key="1">
    <citation type="submission" date="2019-12" db="EMBL/GenBank/DDBJ databases">
        <title>Defluviitalea raffinosedens, isolated from a biogas fermenter, genome sequencing and characterization.</title>
        <authorList>
            <person name="Rettenmaier R."/>
            <person name="Schneider M."/>
            <person name="Neuhaus K."/>
            <person name="Liebl W."/>
            <person name="Zverlov V."/>
        </authorList>
    </citation>
    <scope>NUCLEOTIDE SEQUENCE [LARGE SCALE GENOMIC DNA]</scope>
    <source>
        <strain evidence="2 3">249c-K6</strain>
    </source>
</reference>
<keyword evidence="1" id="KW-0175">Coiled coil</keyword>
<organism evidence="2 3">
    <name type="scientific">Defluviitalea raffinosedens</name>
    <dbReference type="NCBI Taxonomy" id="1450156"/>
    <lineage>
        <taxon>Bacteria</taxon>
        <taxon>Bacillati</taxon>
        <taxon>Bacillota</taxon>
        <taxon>Clostridia</taxon>
        <taxon>Lachnospirales</taxon>
        <taxon>Defluviitaleaceae</taxon>
        <taxon>Defluviitalea</taxon>
    </lineage>
</organism>
<dbReference type="RefSeq" id="WP_158740881.1">
    <property type="nucleotide sequence ID" value="NZ_JAFBEP010000012.1"/>
</dbReference>
<dbReference type="AlphaFoldDB" id="A0A7C8LIS8"/>
<sequence length="187" mass="21682">MKKIIGSVLIFICLSHPAQVIKNTDISSELLHIRPFYVQIIDDELKKRDVAKIEDKDQQVQSLLDLLHTNTRRLSELLESKNNTITMVQSKMNEKARARQRMTEEQIQTFNEFIRNVEAESSKIQTALAQINELKDMKEVQQQIMKEDMDYDKILEKLNEITEHQSVAIDKLEQIVQLGNYTAAVLA</sequence>
<evidence type="ECO:0000313" key="3">
    <source>
        <dbReference type="Proteomes" id="UP000483018"/>
    </source>
</evidence>
<accession>A0A7C8LIS8</accession>
<proteinExistence type="predicted"/>
<dbReference type="EMBL" id="WSLF01000009">
    <property type="protein sequence ID" value="KAE9633168.1"/>
    <property type="molecule type" value="Genomic_DNA"/>
</dbReference>
<protein>
    <submittedName>
        <fullName evidence="2">Uncharacterized protein</fullName>
    </submittedName>
</protein>
<keyword evidence="3" id="KW-1185">Reference proteome</keyword>
<feature type="coiled-coil region" evidence="1">
    <location>
        <begin position="88"/>
        <end position="137"/>
    </location>
</feature>
<evidence type="ECO:0000313" key="2">
    <source>
        <dbReference type="EMBL" id="KAE9633168.1"/>
    </source>
</evidence>
<name>A0A7C8LIS8_9FIRM</name>
<comment type="caution">
    <text evidence="2">The sequence shown here is derived from an EMBL/GenBank/DDBJ whole genome shotgun (WGS) entry which is preliminary data.</text>
</comment>
<dbReference type="Proteomes" id="UP000483018">
    <property type="component" value="Unassembled WGS sequence"/>
</dbReference>
<evidence type="ECO:0000256" key="1">
    <source>
        <dbReference type="SAM" id="Coils"/>
    </source>
</evidence>